<name>A0A1G7JKI6_9FLAO</name>
<dbReference type="RefSeq" id="WP_229792668.1">
    <property type="nucleotide sequence ID" value="NZ_BMWO01000021.1"/>
</dbReference>
<dbReference type="AlphaFoldDB" id="A0A1G7JKI6"/>
<gene>
    <name evidence="1" type="ORF">SAMN05421855_1171</name>
</gene>
<dbReference type="EMBL" id="FNBA01000017">
    <property type="protein sequence ID" value="SDF25450.1"/>
    <property type="molecule type" value="Genomic_DNA"/>
</dbReference>
<keyword evidence="2" id="KW-1185">Reference proteome</keyword>
<evidence type="ECO:0000313" key="1">
    <source>
        <dbReference type="EMBL" id="SDF25450.1"/>
    </source>
</evidence>
<accession>A0A1G7JKI6</accession>
<evidence type="ECO:0000313" key="2">
    <source>
        <dbReference type="Proteomes" id="UP000199321"/>
    </source>
</evidence>
<protein>
    <recommendedName>
        <fullName evidence="3">Transglutaminase-like superfamily protein</fullName>
    </recommendedName>
</protein>
<dbReference type="Proteomes" id="UP000199321">
    <property type="component" value="Unassembled WGS sequence"/>
</dbReference>
<evidence type="ECO:0008006" key="3">
    <source>
        <dbReference type="Google" id="ProtNLM"/>
    </source>
</evidence>
<sequence>MNIDYILSSKDKLTELVKKNGIKTWNELTDFIKNLPYGRNKNRIDFELVISEKKGTCSSKHAILKRIADLNNIPNINLIVGIYRMNQYNTPKIGNELKDHSIEFIPEAHCYLKINGKRIDLTTRTSEFKKIEKDIIQEKEIKPEQVAEYKIEYHKDYIKHWLINEKMKFSFDQIWKIREKCIENLTD</sequence>
<proteinExistence type="predicted"/>
<organism evidence="1 2">
    <name type="scientific">Ulvibacter litoralis</name>
    <dbReference type="NCBI Taxonomy" id="227084"/>
    <lineage>
        <taxon>Bacteria</taxon>
        <taxon>Pseudomonadati</taxon>
        <taxon>Bacteroidota</taxon>
        <taxon>Flavobacteriia</taxon>
        <taxon>Flavobacteriales</taxon>
        <taxon>Flavobacteriaceae</taxon>
        <taxon>Ulvibacter</taxon>
    </lineage>
</organism>
<reference evidence="1 2" key="1">
    <citation type="submission" date="2016-10" db="EMBL/GenBank/DDBJ databases">
        <authorList>
            <person name="de Groot N.N."/>
        </authorList>
    </citation>
    <scope>NUCLEOTIDE SEQUENCE [LARGE SCALE GENOMIC DNA]</scope>
    <source>
        <strain evidence="1 2">DSM 16195</strain>
    </source>
</reference>